<name>A0A9N9MSQ9_9CUCU</name>
<dbReference type="AlphaFoldDB" id="A0A9N9MSQ9"/>
<accession>A0A9N9MSQ9</accession>
<evidence type="ECO:0000313" key="1">
    <source>
        <dbReference type="EMBL" id="CAG9769849.1"/>
    </source>
</evidence>
<reference evidence="1" key="1">
    <citation type="submission" date="2022-01" db="EMBL/GenBank/DDBJ databases">
        <authorList>
            <person name="King R."/>
        </authorList>
    </citation>
    <scope>NUCLEOTIDE SEQUENCE</scope>
</reference>
<organism evidence="1 2">
    <name type="scientific">Ceutorhynchus assimilis</name>
    <name type="common">cabbage seed weevil</name>
    <dbReference type="NCBI Taxonomy" id="467358"/>
    <lineage>
        <taxon>Eukaryota</taxon>
        <taxon>Metazoa</taxon>
        <taxon>Ecdysozoa</taxon>
        <taxon>Arthropoda</taxon>
        <taxon>Hexapoda</taxon>
        <taxon>Insecta</taxon>
        <taxon>Pterygota</taxon>
        <taxon>Neoptera</taxon>
        <taxon>Endopterygota</taxon>
        <taxon>Coleoptera</taxon>
        <taxon>Polyphaga</taxon>
        <taxon>Cucujiformia</taxon>
        <taxon>Curculionidae</taxon>
        <taxon>Ceutorhynchinae</taxon>
        <taxon>Ceutorhynchus</taxon>
    </lineage>
</organism>
<dbReference type="EMBL" id="OU892282">
    <property type="protein sequence ID" value="CAG9769849.1"/>
    <property type="molecule type" value="Genomic_DNA"/>
</dbReference>
<sequence>MARGKDWRFGIAIDASLNTPLPWHPGARTRSRSVSRLADRLMICIRLVI</sequence>
<dbReference type="Proteomes" id="UP001152799">
    <property type="component" value="Chromosome 6"/>
</dbReference>
<proteinExistence type="predicted"/>
<gene>
    <name evidence="1" type="ORF">CEUTPL_LOCUS10323</name>
</gene>
<evidence type="ECO:0000313" key="2">
    <source>
        <dbReference type="Proteomes" id="UP001152799"/>
    </source>
</evidence>
<keyword evidence="2" id="KW-1185">Reference proteome</keyword>
<protein>
    <submittedName>
        <fullName evidence="1">Uncharacterized protein</fullName>
    </submittedName>
</protein>